<dbReference type="InterPro" id="IPR018946">
    <property type="entry name" value="PhoD-like_MPP"/>
</dbReference>
<evidence type="ECO:0000259" key="2">
    <source>
        <dbReference type="Pfam" id="PF09423"/>
    </source>
</evidence>
<feature type="transmembrane region" description="Helical" evidence="1">
    <location>
        <begin position="224"/>
        <end position="242"/>
    </location>
</feature>
<reference evidence="3 4" key="1">
    <citation type="submission" date="2013-08" db="EMBL/GenBank/DDBJ databases">
        <title>The genome sequence of Knoellia aerolata.</title>
        <authorList>
            <person name="Zhu W."/>
            <person name="Wang G."/>
        </authorList>
    </citation>
    <scope>NUCLEOTIDE SEQUENCE [LARGE SCALE GENOMIC DNA]</scope>
    <source>
        <strain evidence="3 4">DSM 18566</strain>
    </source>
</reference>
<feature type="transmembrane region" description="Helical" evidence="1">
    <location>
        <begin position="6"/>
        <end position="28"/>
    </location>
</feature>
<sequence length="751" mass="80055">MTPAPEAAVIVPAILGVGLVFSAGAVVHDTFSRVHGQRWLERIAALNGRATGVTALQGMEGAAQDRGGLRRRRTYAVWGASALGLAIYVAIGAVGNFVGLTPWSEGVAWVLALLLACSAGFGVVGVASLAVAVRFRRPPPWARRVVGLTPMTTVPRSPSPGPRLRVRPAGVRLLGPHPVGDRVVAVARFVATVWGLCATSLFGFLATRGLIPQADTGLTVEADLVVPVQVGLLVAFGLGTLVARRAEMVGATVMAVAGAGLAILAGIQYPPAVGVGVGIVFFVPAFLRWLAWQRDREAVHIRRLLVVTVLLVGGVWFGADRVYARYFGPAHPETTASALPSSAVEWVWAGGTSPHQTTVVAKLRSAHGRVRVALAEASDLGDARFSAPESVDPGDRSIVRATFEGLRPDTTYHYAVEADGRLDLVRRGQLRTFPDGAGSFGVAFSSCAVTGSNGAVFDAIRDQRPLAYLAIGDIHYANIVENDRSLFRKALDRTLASTAQSALYRSTSVGYVWDDHDYAGNDANETARTRPAAQAVYREYVPHYPLTGDADGGPVFQAFSIGRVRFLLTDTRSTRTPQAAADDASKFLLGREQERWLVDELARARDRDGIVVWVNPNPWVAGASQGADDWGGYTTQRSRLADVVASYGLTDRLVMLGGDAHMLALDDGTHSQYSTMVTKGFPVLHAGPLDRPPSPKGGPYTDGPFLEAGQFGMLRVRDDGGETITVGLSGHTWNHRTLVDRSFTLRAQASP</sequence>
<dbReference type="Proteomes" id="UP000030013">
    <property type="component" value="Unassembled WGS sequence"/>
</dbReference>
<keyword evidence="1" id="KW-0472">Membrane</keyword>
<proteinExistence type="predicted"/>
<dbReference type="OrthoDB" id="1095434at2"/>
<feature type="transmembrane region" description="Helical" evidence="1">
    <location>
        <begin position="273"/>
        <end position="291"/>
    </location>
</feature>
<evidence type="ECO:0000313" key="3">
    <source>
        <dbReference type="EMBL" id="KGN40707.1"/>
    </source>
</evidence>
<dbReference type="PANTHER" id="PTHR33987">
    <property type="entry name" value="CALCINEURIN-LIKE METALLO-PHOSPHOESTERASE SUPERFAMILY PROTEIN"/>
    <property type="match status" value="1"/>
</dbReference>
<keyword evidence="4" id="KW-1185">Reference proteome</keyword>
<dbReference type="Pfam" id="PF09423">
    <property type="entry name" value="PhoD"/>
    <property type="match status" value="1"/>
</dbReference>
<dbReference type="Gene3D" id="3.60.21.70">
    <property type="entry name" value="PhoD-like phosphatase"/>
    <property type="match status" value="1"/>
</dbReference>
<dbReference type="eggNOG" id="COG3540">
    <property type="taxonomic scope" value="Bacteria"/>
</dbReference>
<dbReference type="InterPro" id="IPR038607">
    <property type="entry name" value="PhoD-like_sf"/>
</dbReference>
<feature type="transmembrane region" description="Helical" evidence="1">
    <location>
        <begin position="107"/>
        <end position="133"/>
    </location>
</feature>
<dbReference type="STRING" id="1385519.N801_12800"/>
<feature type="domain" description="PhoD-like phosphatase metallophosphatase" evidence="2">
    <location>
        <begin position="483"/>
        <end position="667"/>
    </location>
</feature>
<dbReference type="RefSeq" id="WP_035938213.1">
    <property type="nucleotide sequence ID" value="NZ_AVPL01000034.1"/>
</dbReference>
<feature type="transmembrane region" description="Helical" evidence="1">
    <location>
        <begin position="75"/>
        <end position="95"/>
    </location>
</feature>
<feature type="transmembrane region" description="Helical" evidence="1">
    <location>
        <begin position="249"/>
        <end position="267"/>
    </location>
</feature>
<name>A0A0A0JXA7_9MICO</name>
<evidence type="ECO:0000313" key="4">
    <source>
        <dbReference type="Proteomes" id="UP000030013"/>
    </source>
</evidence>
<dbReference type="SUPFAM" id="SSF56300">
    <property type="entry name" value="Metallo-dependent phosphatases"/>
    <property type="match status" value="1"/>
</dbReference>
<dbReference type="InterPro" id="IPR029052">
    <property type="entry name" value="Metallo-depent_PP-like"/>
</dbReference>
<protein>
    <recommendedName>
        <fullName evidence="2">PhoD-like phosphatase metallophosphatase domain-containing protein</fullName>
    </recommendedName>
</protein>
<comment type="caution">
    <text evidence="3">The sequence shown here is derived from an EMBL/GenBank/DDBJ whole genome shotgun (WGS) entry which is preliminary data.</text>
</comment>
<dbReference type="PANTHER" id="PTHR33987:SF1">
    <property type="entry name" value="CALCINEURIN-LIKE METALLO-PHOSPHOESTERASE SUPERFAMILY PROTEIN"/>
    <property type="match status" value="1"/>
</dbReference>
<dbReference type="Gene3D" id="2.60.40.380">
    <property type="entry name" value="Purple acid phosphatase-like, N-terminal"/>
    <property type="match status" value="1"/>
</dbReference>
<evidence type="ECO:0000256" key="1">
    <source>
        <dbReference type="SAM" id="Phobius"/>
    </source>
</evidence>
<feature type="transmembrane region" description="Helical" evidence="1">
    <location>
        <begin position="303"/>
        <end position="319"/>
    </location>
</feature>
<keyword evidence="1" id="KW-0812">Transmembrane</keyword>
<gene>
    <name evidence="3" type="ORF">N801_12800</name>
</gene>
<dbReference type="EMBL" id="AVPL01000034">
    <property type="protein sequence ID" value="KGN40707.1"/>
    <property type="molecule type" value="Genomic_DNA"/>
</dbReference>
<accession>A0A0A0JXA7</accession>
<keyword evidence="1" id="KW-1133">Transmembrane helix</keyword>
<feature type="transmembrane region" description="Helical" evidence="1">
    <location>
        <begin position="183"/>
        <end position="204"/>
    </location>
</feature>
<dbReference type="AlphaFoldDB" id="A0A0A0JXA7"/>
<organism evidence="3 4">
    <name type="scientific">Knoellia aerolata DSM 18566</name>
    <dbReference type="NCBI Taxonomy" id="1385519"/>
    <lineage>
        <taxon>Bacteria</taxon>
        <taxon>Bacillati</taxon>
        <taxon>Actinomycetota</taxon>
        <taxon>Actinomycetes</taxon>
        <taxon>Micrococcales</taxon>
        <taxon>Intrasporangiaceae</taxon>
        <taxon>Knoellia</taxon>
    </lineage>
</organism>